<protein>
    <submittedName>
        <fullName evidence="2">Uncharacterized protein</fullName>
    </submittedName>
</protein>
<feature type="compositionally biased region" description="Low complexity" evidence="1">
    <location>
        <begin position="43"/>
        <end position="63"/>
    </location>
</feature>
<name>A0A0A9GPY4_ARUDO</name>
<dbReference type="AlphaFoldDB" id="A0A0A9GPY4"/>
<evidence type="ECO:0000313" key="2">
    <source>
        <dbReference type="EMBL" id="JAE26537.1"/>
    </source>
</evidence>
<proteinExistence type="predicted"/>
<organism evidence="2">
    <name type="scientific">Arundo donax</name>
    <name type="common">Giant reed</name>
    <name type="synonym">Donax arundinaceus</name>
    <dbReference type="NCBI Taxonomy" id="35708"/>
    <lineage>
        <taxon>Eukaryota</taxon>
        <taxon>Viridiplantae</taxon>
        <taxon>Streptophyta</taxon>
        <taxon>Embryophyta</taxon>
        <taxon>Tracheophyta</taxon>
        <taxon>Spermatophyta</taxon>
        <taxon>Magnoliopsida</taxon>
        <taxon>Liliopsida</taxon>
        <taxon>Poales</taxon>
        <taxon>Poaceae</taxon>
        <taxon>PACMAD clade</taxon>
        <taxon>Arundinoideae</taxon>
        <taxon>Arundineae</taxon>
        <taxon>Arundo</taxon>
    </lineage>
</organism>
<feature type="region of interest" description="Disordered" evidence="1">
    <location>
        <begin position="43"/>
        <end position="122"/>
    </location>
</feature>
<sequence>MALMELITAEAVASGTTRRSWTAIAGREATSGAWAGLTAAAGTNVTRSAPAPAASASPPNGSHSPPPPRPKSARSLTPTRPAPSDPSGGPPTQPRAKSVRTKPPSGPPPPPPPPPAAGVPDAEDRRLPREIAHLTYVGAVILGLNNDLENLTSGWVTPAKVVYCGTMMLAIQLLGTGIMADGRLSAICARSGSILSSILLAVSISCRMGRLGWVAGVASSPVIAGTMAAVWMRGEPAAAQAVSRFRGRVVELWRRRQHAAAEAVSSVWGGVVELWRRVPAAGAGVSPPSASGEVLPR</sequence>
<evidence type="ECO:0000256" key="1">
    <source>
        <dbReference type="SAM" id="MobiDB-lite"/>
    </source>
</evidence>
<feature type="compositionally biased region" description="Pro residues" evidence="1">
    <location>
        <begin position="80"/>
        <end position="93"/>
    </location>
</feature>
<dbReference type="EMBL" id="GBRH01171359">
    <property type="protein sequence ID" value="JAE26537.1"/>
    <property type="molecule type" value="Transcribed_RNA"/>
</dbReference>
<accession>A0A0A9GPY4</accession>
<feature type="compositionally biased region" description="Pro residues" evidence="1">
    <location>
        <begin position="104"/>
        <end position="117"/>
    </location>
</feature>
<reference evidence="2" key="1">
    <citation type="submission" date="2014-09" db="EMBL/GenBank/DDBJ databases">
        <authorList>
            <person name="Magalhaes I.L.F."/>
            <person name="Oliveira U."/>
            <person name="Santos F.R."/>
            <person name="Vidigal T.H.D.A."/>
            <person name="Brescovit A.D."/>
            <person name="Santos A.J."/>
        </authorList>
    </citation>
    <scope>NUCLEOTIDE SEQUENCE</scope>
    <source>
        <tissue evidence="2">Shoot tissue taken approximately 20 cm above the soil surface</tissue>
    </source>
</reference>
<reference evidence="2" key="2">
    <citation type="journal article" date="2015" name="Data Brief">
        <title>Shoot transcriptome of the giant reed, Arundo donax.</title>
        <authorList>
            <person name="Barrero R.A."/>
            <person name="Guerrero F.D."/>
            <person name="Moolhuijzen P."/>
            <person name="Goolsby J.A."/>
            <person name="Tidwell J."/>
            <person name="Bellgard S.E."/>
            <person name="Bellgard M.I."/>
        </authorList>
    </citation>
    <scope>NUCLEOTIDE SEQUENCE</scope>
    <source>
        <tissue evidence="2">Shoot tissue taken approximately 20 cm above the soil surface</tissue>
    </source>
</reference>